<dbReference type="InterPro" id="IPR045861">
    <property type="entry name" value="CorA_cytoplasmic_dom"/>
</dbReference>
<feature type="transmembrane region" description="Helical" evidence="8">
    <location>
        <begin position="283"/>
        <end position="301"/>
    </location>
</feature>
<evidence type="ECO:0000313" key="9">
    <source>
        <dbReference type="EMBL" id="PQV64454.1"/>
    </source>
</evidence>
<dbReference type="GO" id="GO:0005886">
    <property type="term" value="C:plasma membrane"/>
    <property type="evidence" value="ECO:0007669"/>
    <property type="project" value="UniProtKB-SubCell"/>
</dbReference>
<keyword evidence="4 8" id="KW-1003">Cell membrane</keyword>
<evidence type="ECO:0000256" key="7">
    <source>
        <dbReference type="ARBA" id="ARBA00023136"/>
    </source>
</evidence>
<evidence type="ECO:0000256" key="6">
    <source>
        <dbReference type="ARBA" id="ARBA00022989"/>
    </source>
</evidence>
<comment type="function">
    <text evidence="8">Mediates influx of magnesium ions.</text>
</comment>
<dbReference type="InParanoid" id="A0A2S8SUJ0"/>
<dbReference type="Gene3D" id="3.30.460.20">
    <property type="entry name" value="CorA soluble domain-like"/>
    <property type="match status" value="1"/>
</dbReference>
<evidence type="ECO:0000313" key="10">
    <source>
        <dbReference type="Proteomes" id="UP000237684"/>
    </source>
</evidence>
<keyword evidence="6 8" id="KW-1133">Transmembrane helix</keyword>
<name>A0A2S8SUJ0_9BACT</name>
<comment type="similarity">
    <text evidence="2 8">Belongs to the CorA metal ion transporter (MIT) (TC 1.A.35) family.</text>
</comment>
<sequence length="337" mass="38907">MFRAFLYDTPTNKLEALDEKSIFNCDLHSDKNQASPLSHSPSFVWIDANEPTPDEIEALARRFKLDPQILEDIRSSEGRPKLHDYDNYIYLIFHAINLELDEDARLDLKTLEIDCLLGPDWILTIHPRIVPQFEELAKRWNRKPDWMKNGAPQLLYELMDSVLDGYFPLLDQMDEKINEFEDRLYNSASEETENGSMSGEIFVLKRTLLEIRHLAVPTRDVVNVLLRRDAQEGGRNFAAFQDLYDHASRIVENIDTYREILGGALDAYLAIESNRMNAVMKRFAAYSIILLLPTLIAGIYGMNFDDLPKAHGFWNSIGVMGVTIIASAGYFRWRKWL</sequence>
<comment type="subcellular location">
    <subcellularLocation>
        <location evidence="1">Cell membrane</location>
        <topology evidence="1">Multi-pass membrane protein</topology>
    </subcellularLocation>
    <subcellularLocation>
        <location evidence="8">Membrane</location>
        <topology evidence="8">Multi-pass membrane protein</topology>
    </subcellularLocation>
</comment>
<dbReference type="NCBIfam" id="TIGR00383">
    <property type="entry name" value="corA"/>
    <property type="match status" value="1"/>
</dbReference>
<evidence type="ECO:0000256" key="5">
    <source>
        <dbReference type="ARBA" id="ARBA00022692"/>
    </source>
</evidence>
<protein>
    <recommendedName>
        <fullName evidence="8">Magnesium transport protein CorA</fullName>
    </recommendedName>
</protein>
<dbReference type="EMBL" id="NIGF01000005">
    <property type="protein sequence ID" value="PQV64454.1"/>
    <property type="molecule type" value="Genomic_DNA"/>
</dbReference>
<dbReference type="InterPro" id="IPR004488">
    <property type="entry name" value="Mg/Co-transport_prot_CorA"/>
</dbReference>
<reference evidence="9 10" key="1">
    <citation type="journal article" date="2018" name="Syst. Appl. Microbiol.">
        <title>Abditibacterium utsteinense sp. nov., the first cultivated member of candidate phylum FBP, isolated from ice-free Antarctic soil samples.</title>
        <authorList>
            <person name="Tahon G."/>
            <person name="Tytgat B."/>
            <person name="Lebbe L."/>
            <person name="Carlier A."/>
            <person name="Willems A."/>
        </authorList>
    </citation>
    <scope>NUCLEOTIDE SEQUENCE [LARGE SCALE GENOMIC DNA]</scope>
    <source>
        <strain evidence="9 10">LMG 29911</strain>
    </source>
</reference>
<keyword evidence="7 8" id="KW-0472">Membrane</keyword>
<dbReference type="Proteomes" id="UP000237684">
    <property type="component" value="Unassembled WGS sequence"/>
</dbReference>
<dbReference type="SUPFAM" id="SSF144083">
    <property type="entry name" value="Magnesium transport protein CorA, transmembrane region"/>
    <property type="match status" value="1"/>
</dbReference>
<dbReference type="CDD" id="cd12822">
    <property type="entry name" value="TmCorA-like"/>
    <property type="match status" value="1"/>
</dbReference>
<dbReference type="InterPro" id="IPR002523">
    <property type="entry name" value="MgTranspt_CorA/ZnTranspt_ZntB"/>
</dbReference>
<dbReference type="GO" id="GO:0000287">
    <property type="term" value="F:magnesium ion binding"/>
    <property type="evidence" value="ECO:0007669"/>
    <property type="project" value="TreeGrafter"/>
</dbReference>
<feature type="transmembrane region" description="Helical" evidence="8">
    <location>
        <begin position="313"/>
        <end position="333"/>
    </location>
</feature>
<dbReference type="GO" id="GO:0015095">
    <property type="term" value="F:magnesium ion transmembrane transporter activity"/>
    <property type="evidence" value="ECO:0007669"/>
    <property type="project" value="UniProtKB-UniRule"/>
</dbReference>
<keyword evidence="3 8" id="KW-0813">Transport</keyword>
<evidence type="ECO:0000256" key="8">
    <source>
        <dbReference type="RuleBase" id="RU362010"/>
    </source>
</evidence>
<accession>A0A2S8SUJ0</accession>
<dbReference type="FunCoup" id="A0A2S8SUJ0">
    <property type="interactions" value="224"/>
</dbReference>
<evidence type="ECO:0000256" key="1">
    <source>
        <dbReference type="ARBA" id="ARBA00004651"/>
    </source>
</evidence>
<keyword evidence="8" id="KW-0460">Magnesium</keyword>
<dbReference type="OrthoDB" id="9803416at2"/>
<organism evidence="9 10">
    <name type="scientific">Abditibacterium utsteinense</name>
    <dbReference type="NCBI Taxonomy" id="1960156"/>
    <lineage>
        <taxon>Bacteria</taxon>
        <taxon>Pseudomonadati</taxon>
        <taxon>Abditibacteriota</taxon>
        <taxon>Abditibacteriia</taxon>
        <taxon>Abditibacteriales</taxon>
        <taxon>Abditibacteriaceae</taxon>
        <taxon>Abditibacterium</taxon>
    </lineage>
</organism>
<dbReference type="GO" id="GO:0050897">
    <property type="term" value="F:cobalt ion binding"/>
    <property type="evidence" value="ECO:0007669"/>
    <property type="project" value="TreeGrafter"/>
</dbReference>
<keyword evidence="5 8" id="KW-0812">Transmembrane</keyword>
<dbReference type="GO" id="GO:0015087">
    <property type="term" value="F:cobalt ion transmembrane transporter activity"/>
    <property type="evidence" value="ECO:0007669"/>
    <property type="project" value="UniProtKB-UniRule"/>
</dbReference>
<gene>
    <name evidence="8" type="primary">corA</name>
    <name evidence="9" type="ORF">B1R32_105136</name>
</gene>
<dbReference type="Gene3D" id="1.20.58.340">
    <property type="entry name" value="Magnesium transport protein CorA, transmembrane region"/>
    <property type="match status" value="2"/>
</dbReference>
<evidence type="ECO:0000256" key="2">
    <source>
        <dbReference type="ARBA" id="ARBA00009765"/>
    </source>
</evidence>
<evidence type="ECO:0000256" key="3">
    <source>
        <dbReference type="ARBA" id="ARBA00022448"/>
    </source>
</evidence>
<proteinExistence type="inferred from homology"/>
<keyword evidence="8" id="KW-0406">Ion transport</keyword>
<evidence type="ECO:0000256" key="4">
    <source>
        <dbReference type="ARBA" id="ARBA00022475"/>
    </source>
</evidence>
<dbReference type="AlphaFoldDB" id="A0A2S8SUJ0"/>
<comment type="caution">
    <text evidence="9">The sequence shown here is derived from an EMBL/GenBank/DDBJ whole genome shotgun (WGS) entry which is preliminary data.</text>
</comment>
<dbReference type="RefSeq" id="WP_105483239.1">
    <property type="nucleotide sequence ID" value="NZ_NIGF01000005.1"/>
</dbReference>
<dbReference type="SUPFAM" id="SSF143865">
    <property type="entry name" value="CorA soluble domain-like"/>
    <property type="match status" value="1"/>
</dbReference>
<dbReference type="PANTHER" id="PTHR46494">
    <property type="entry name" value="CORA FAMILY METAL ION TRANSPORTER (EUROFUNG)"/>
    <property type="match status" value="1"/>
</dbReference>
<keyword evidence="10" id="KW-1185">Reference proteome</keyword>
<dbReference type="Pfam" id="PF01544">
    <property type="entry name" value="CorA"/>
    <property type="match status" value="1"/>
</dbReference>
<dbReference type="InterPro" id="IPR045863">
    <property type="entry name" value="CorA_TM1_TM2"/>
</dbReference>
<dbReference type="PANTHER" id="PTHR46494:SF1">
    <property type="entry name" value="CORA FAMILY METAL ION TRANSPORTER (EUROFUNG)"/>
    <property type="match status" value="1"/>
</dbReference>